<feature type="signal peptide" evidence="1">
    <location>
        <begin position="1"/>
        <end position="24"/>
    </location>
</feature>
<gene>
    <name evidence="2" type="ORF">FF38_05293</name>
</gene>
<feature type="chain" id="PRO_5005536256" evidence="1">
    <location>
        <begin position="25"/>
        <end position="124"/>
    </location>
</feature>
<dbReference type="Proteomes" id="UP000037069">
    <property type="component" value="Unassembled WGS sequence"/>
</dbReference>
<evidence type="ECO:0000313" key="2">
    <source>
        <dbReference type="EMBL" id="KNC33015.1"/>
    </source>
</evidence>
<evidence type="ECO:0000313" key="3">
    <source>
        <dbReference type="Proteomes" id="UP000037069"/>
    </source>
</evidence>
<proteinExistence type="predicted"/>
<evidence type="ECO:0000256" key="1">
    <source>
        <dbReference type="SAM" id="SignalP"/>
    </source>
</evidence>
<sequence>MRTSSVLLLTIVAVVAIYGGYAKASIIPLGGVVVLHPDGSAAVAAANEAAQNLANSIQEAGNQAVSNAQVAADAAGVNAQAIVDAVQAANERVAAAAEAQAQANAVALANAQIAAENLAAAHAV</sequence>
<keyword evidence="1" id="KW-0732">Signal</keyword>
<keyword evidence="3" id="KW-1185">Reference proteome</keyword>
<protein>
    <submittedName>
        <fullName evidence="2">Uncharacterized protein</fullName>
    </submittedName>
</protein>
<dbReference type="EMBL" id="JRES01000245">
    <property type="protein sequence ID" value="KNC33015.1"/>
    <property type="molecule type" value="Genomic_DNA"/>
</dbReference>
<comment type="caution">
    <text evidence="2">The sequence shown here is derived from an EMBL/GenBank/DDBJ whole genome shotgun (WGS) entry which is preliminary data.</text>
</comment>
<name>A0A0L0CL43_LUCCU</name>
<reference evidence="2 3" key="1">
    <citation type="journal article" date="2015" name="Nat. Commun.">
        <title>Lucilia cuprina genome unlocks parasitic fly biology to underpin future interventions.</title>
        <authorList>
            <person name="Anstead C.A."/>
            <person name="Korhonen P.K."/>
            <person name="Young N.D."/>
            <person name="Hall R.S."/>
            <person name="Jex A.R."/>
            <person name="Murali S.C."/>
            <person name="Hughes D.S."/>
            <person name="Lee S.F."/>
            <person name="Perry T."/>
            <person name="Stroehlein A.J."/>
            <person name="Ansell B.R."/>
            <person name="Breugelmans B."/>
            <person name="Hofmann A."/>
            <person name="Qu J."/>
            <person name="Dugan S."/>
            <person name="Lee S.L."/>
            <person name="Chao H."/>
            <person name="Dinh H."/>
            <person name="Han Y."/>
            <person name="Doddapaneni H.V."/>
            <person name="Worley K.C."/>
            <person name="Muzny D.M."/>
            <person name="Ioannidis P."/>
            <person name="Waterhouse R.M."/>
            <person name="Zdobnov E.M."/>
            <person name="James P.J."/>
            <person name="Bagnall N.H."/>
            <person name="Kotze A.C."/>
            <person name="Gibbs R.A."/>
            <person name="Richards S."/>
            <person name="Batterham P."/>
            <person name="Gasser R.B."/>
        </authorList>
    </citation>
    <scope>NUCLEOTIDE SEQUENCE [LARGE SCALE GENOMIC DNA]</scope>
    <source>
        <strain evidence="2 3">LS</strain>
        <tissue evidence="2">Full body</tissue>
    </source>
</reference>
<accession>A0A0L0CL43</accession>
<organism evidence="2 3">
    <name type="scientific">Lucilia cuprina</name>
    <name type="common">Green bottle fly</name>
    <name type="synonym">Australian sheep blowfly</name>
    <dbReference type="NCBI Taxonomy" id="7375"/>
    <lineage>
        <taxon>Eukaryota</taxon>
        <taxon>Metazoa</taxon>
        <taxon>Ecdysozoa</taxon>
        <taxon>Arthropoda</taxon>
        <taxon>Hexapoda</taxon>
        <taxon>Insecta</taxon>
        <taxon>Pterygota</taxon>
        <taxon>Neoptera</taxon>
        <taxon>Endopterygota</taxon>
        <taxon>Diptera</taxon>
        <taxon>Brachycera</taxon>
        <taxon>Muscomorpha</taxon>
        <taxon>Oestroidea</taxon>
        <taxon>Calliphoridae</taxon>
        <taxon>Luciliinae</taxon>
        <taxon>Lucilia</taxon>
    </lineage>
</organism>
<dbReference type="AlphaFoldDB" id="A0A0L0CL43"/>